<dbReference type="Proteomes" id="UP000661435">
    <property type="component" value="Unassembled WGS sequence"/>
</dbReference>
<evidence type="ECO:0000256" key="1">
    <source>
        <dbReference type="SAM" id="Phobius"/>
    </source>
</evidence>
<name>A0A8J6JEJ5_9FIRM</name>
<dbReference type="AlphaFoldDB" id="A0A8J6JEJ5"/>
<keyword evidence="1" id="KW-0812">Transmembrane</keyword>
<feature type="transmembrane region" description="Helical" evidence="1">
    <location>
        <begin position="12"/>
        <end position="37"/>
    </location>
</feature>
<sequence length="195" mass="21747">MDMTVVQKLARVLNVLVTITFVCNLIALLLVPGLVGIGQEGGMEAFRYLTSYENPLEVPLRLAALFFMVCWQFLWRIWRDAPGAVLTVFLWFCGICTAVILWQGRRVLGTILTGAPFRAENGVSLRRAALCCFLISAAALARVVWGLFYYRSAAPLLTYNALFVPIFLMAGLLCMVMSALFRQAAELKEENDLTI</sequence>
<dbReference type="EMBL" id="JACOPP010000005">
    <property type="protein sequence ID" value="MBC5733214.1"/>
    <property type="molecule type" value="Genomic_DNA"/>
</dbReference>
<feature type="transmembrane region" description="Helical" evidence="1">
    <location>
        <begin position="84"/>
        <end position="102"/>
    </location>
</feature>
<feature type="transmembrane region" description="Helical" evidence="1">
    <location>
        <begin position="58"/>
        <end position="78"/>
    </location>
</feature>
<protein>
    <submittedName>
        <fullName evidence="2">DUF2975 domain-containing protein</fullName>
    </submittedName>
</protein>
<keyword evidence="1" id="KW-1133">Transmembrane helix</keyword>
<dbReference type="Pfam" id="PF11188">
    <property type="entry name" value="DUF2975"/>
    <property type="match status" value="1"/>
</dbReference>
<dbReference type="RefSeq" id="WP_186907200.1">
    <property type="nucleotide sequence ID" value="NZ_JACOPP010000005.1"/>
</dbReference>
<evidence type="ECO:0000313" key="2">
    <source>
        <dbReference type="EMBL" id="MBC5733214.1"/>
    </source>
</evidence>
<dbReference type="InterPro" id="IPR021354">
    <property type="entry name" value="DUF2975"/>
</dbReference>
<accession>A0A8J6JEJ5</accession>
<organism evidence="2 3">
    <name type="scientific">Lawsonibacter hominis</name>
    <dbReference type="NCBI Taxonomy" id="2763053"/>
    <lineage>
        <taxon>Bacteria</taxon>
        <taxon>Bacillati</taxon>
        <taxon>Bacillota</taxon>
        <taxon>Clostridia</taxon>
        <taxon>Eubacteriales</taxon>
        <taxon>Oscillospiraceae</taxon>
        <taxon>Lawsonibacter</taxon>
    </lineage>
</organism>
<feature type="transmembrane region" description="Helical" evidence="1">
    <location>
        <begin position="128"/>
        <end position="150"/>
    </location>
</feature>
<feature type="transmembrane region" description="Helical" evidence="1">
    <location>
        <begin position="162"/>
        <end position="181"/>
    </location>
</feature>
<keyword evidence="3" id="KW-1185">Reference proteome</keyword>
<gene>
    <name evidence="2" type="ORF">H8S57_05685</name>
</gene>
<comment type="caution">
    <text evidence="2">The sequence shown here is derived from an EMBL/GenBank/DDBJ whole genome shotgun (WGS) entry which is preliminary data.</text>
</comment>
<keyword evidence="1" id="KW-0472">Membrane</keyword>
<reference evidence="2" key="1">
    <citation type="submission" date="2020-08" db="EMBL/GenBank/DDBJ databases">
        <title>Genome public.</title>
        <authorList>
            <person name="Liu C."/>
            <person name="Sun Q."/>
        </authorList>
    </citation>
    <scope>NUCLEOTIDE SEQUENCE</scope>
    <source>
        <strain evidence="2">NSJ-51</strain>
    </source>
</reference>
<proteinExistence type="predicted"/>
<evidence type="ECO:0000313" key="3">
    <source>
        <dbReference type="Proteomes" id="UP000661435"/>
    </source>
</evidence>